<dbReference type="Gene3D" id="3.50.50.60">
    <property type="entry name" value="FAD/NAD(P)-binding domain"/>
    <property type="match status" value="1"/>
</dbReference>
<name>A0ABV1JC50_9ACTN</name>
<dbReference type="SUPFAM" id="SSF56425">
    <property type="entry name" value="Succinate dehydrogenase/fumarate reductase flavoprotein, catalytic domain"/>
    <property type="match status" value="1"/>
</dbReference>
<dbReference type="InterPro" id="IPR027477">
    <property type="entry name" value="Succ_DH/fumarate_Rdtase_cat_sf"/>
</dbReference>
<feature type="domain" description="FAD-dependent oxidoreductase 2 FAD-binding" evidence="5">
    <location>
        <begin position="17"/>
        <end position="87"/>
    </location>
</feature>
<proteinExistence type="predicted"/>
<dbReference type="Pfam" id="PF00890">
    <property type="entry name" value="FAD_binding_2"/>
    <property type="match status" value="1"/>
</dbReference>
<comment type="caution">
    <text evidence="6">The sequence shown here is derived from an EMBL/GenBank/DDBJ whole genome shotgun (WGS) entry which is preliminary data.</text>
</comment>
<dbReference type="PANTHER" id="PTHR43400">
    <property type="entry name" value="FUMARATE REDUCTASE"/>
    <property type="match status" value="1"/>
</dbReference>
<gene>
    <name evidence="6" type="ORF">AAA083_06675</name>
</gene>
<keyword evidence="4" id="KW-0560">Oxidoreductase</keyword>
<dbReference type="InterPro" id="IPR036188">
    <property type="entry name" value="FAD/NAD-bd_sf"/>
</dbReference>
<reference evidence="6 7" key="1">
    <citation type="submission" date="2024-04" db="EMBL/GenBank/DDBJ databases">
        <title>Human intestinal bacterial collection.</title>
        <authorList>
            <person name="Pauvert C."/>
            <person name="Hitch T.C.A."/>
            <person name="Clavel T."/>
        </authorList>
    </citation>
    <scope>NUCLEOTIDE SEQUENCE [LARGE SCALE GENOMIC DNA]</scope>
    <source>
        <strain evidence="6 7">CLA-KB-H42</strain>
    </source>
</reference>
<evidence type="ECO:0000313" key="7">
    <source>
        <dbReference type="Proteomes" id="UP001487305"/>
    </source>
</evidence>
<keyword evidence="2" id="KW-0285">Flavoprotein</keyword>
<dbReference type="PANTHER" id="PTHR43400:SF10">
    <property type="entry name" value="3-OXOSTEROID 1-DEHYDROGENASE"/>
    <property type="match status" value="1"/>
</dbReference>
<protein>
    <submittedName>
        <fullName evidence="6">FAD-binding protein</fullName>
    </submittedName>
</protein>
<organism evidence="6 7">
    <name type="scientific">Raoultibacter massiliensis</name>
    <dbReference type="NCBI Taxonomy" id="1852371"/>
    <lineage>
        <taxon>Bacteria</taxon>
        <taxon>Bacillati</taxon>
        <taxon>Actinomycetota</taxon>
        <taxon>Coriobacteriia</taxon>
        <taxon>Eggerthellales</taxon>
        <taxon>Eggerthellaceae</taxon>
        <taxon>Raoultibacter</taxon>
    </lineage>
</organism>
<evidence type="ECO:0000256" key="2">
    <source>
        <dbReference type="ARBA" id="ARBA00022630"/>
    </source>
</evidence>
<evidence type="ECO:0000256" key="4">
    <source>
        <dbReference type="ARBA" id="ARBA00023002"/>
    </source>
</evidence>
<dbReference type="Proteomes" id="UP001487305">
    <property type="component" value="Unassembled WGS sequence"/>
</dbReference>
<comment type="cofactor">
    <cofactor evidence="1">
        <name>FAD</name>
        <dbReference type="ChEBI" id="CHEBI:57692"/>
    </cofactor>
</comment>
<evidence type="ECO:0000313" key="6">
    <source>
        <dbReference type="EMBL" id="MEQ3362656.1"/>
    </source>
</evidence>
<dbReference type="Gene3D" id="3.90.700.10">
    <property type="entry name" value="Succinate dehydrogenase/fumarate reductase flavoprotein, catalytic domain"/>
    <property type="match status" value="1"/>
</dbReference>
<sequence>MTRYNELCDYDGAYEPDFGKNMKRMTKIEKAPFYAIVRAPHVLTTLAGLEVNKDYQVLDANDEPIEGLWAVGNCSGNFFGGLYQLMGVAGMGVGRAYLSGRIAAKRICGVAE</sequence>
<evidence type="ECO:0000259" key="5">
    <source>
        <dbReference type="Pfam" id="PF00890"/>
    </source>
</evidence>
<dbReference type="EMBL" id="JBBNOP010000004">
    <property type="protein sequence ID" value="MEQ3362656.1"/>
    <property type="molecule type" value="Genomic_DNA"/>
</dbReference>
<evidence type="ECO:0000256" key="1">
    <source>
        <dbReference type="ARBA" id="ARBA00001974"/>
    </source>
</evidence>
<dbReference type="RefSeq" id="WP_349227337.1">
    <property type="nucleotide sequence ID" value="NZ_DBFADM010000053.1"/>
</dbReference>
<dbReference type="InterPro" id="IPR050315">
    <property type="entry name" value="FAD-oxidoreductase_2"/>
</dbReference>
<evidence type="ECO:0000256" key="3">
    <source>
        <dbReference type="ARBA" id="ARBA00022827"/>
    </source>
</evidence>
<dbReference type="InterPro" id="IPR003953">
    <property type="entry name" value="FAD-dep_OxRdtase_2_FAD-bd"/>
</dbReference>
<keyword evidence="3" id="KW-0274">FAD</keyword>
<keyword evidence="7" id="KW-1185">Reference proteome</keyword>
<accession>A0ABV1JC50</accession>
<dbReference type="SUPFAM" id="SSF51905">
    <property type="entry name" value="FAD/NAD(P)-binding domain"/>
    <property type="match status" value="1"/>
</dbReference>